<sequence length="520" mass="57439">MTINLFQYLDDAVYCWPDNIAVEEPDGSSMTYQELGDLSDRMRDRLVGLGVRPGDRVGIWVRKSIDSLVTIFGVLKTGAAYVPLDPGAPPSRNYYVLRDCAVTVVVIESHFEPALLAEQLQGGAYPRTLVISRSGGGVHIRATLKDEDGDANAPSVNSAVVQPDDLAYILYTSGSTGAPKGVQMSHRNAVSFVDWCSESFAPTSRDRFSSHAPFHFDLSILDIYCSVKHGATLILIGEDRGKRPTELAELIANMQISVWYSAPSVLSLIAQYGNLENANYSALRLVLFAGEVFPIVHLKSLVRQWPHPRYFNLYGPTETNVCTYYEVPTETVKDRIEPIPIGKVCSHLEGVVVDPAGRESIKGAEGELCIRGAAVTRGYWNLPEQSRKSFIEVGAGSAYYRTGDVVREDPDGNLRYLGRKDRMIKKRGFRVELGEIEVCLYRHPSVREAAVVALPDDVLGTKVHAHIACNEGTRLSLIELKTFCSENIPGYMIPDNFSFHVSLPKTSTDKVDYQSLKAQS</sequence>
<dbReference type="PRINTS" id="PR00154">
    <property type="entry name" value="AMPBINDING"/>
</dbReference>
<dbReference type="InterPro" id="IPR020845">
    <property type="entry name" value="AMP-binding_CS"/>
</dbReference>
<feature type="domain" description="AMP-binding enzyme C-terminal" evidence="2">
    <location>
        <begin position="435"/>
        <end position="510"/>
    </location>
</feature>
<name>A0A512C0S3_9HYPH</name>
<dbReference type="InterPro" id="IPR020459">
    <property type="entry name" value="AMP-binding"/>
</dbReference>
<keyword evidence="4" id="KW-1185">Reference proteome</keyword>
<comment type="caution">
    <text evidence="3">The sequence shown here is derived from an EMBL/GenBank/DDBJ whole genome shotgun (WGS) entry which is preliminary data.</text>
</comment>
<dbReference type="SUPFAM" id="SSF56801">
    <property type="entry name" value="Acetyl-CoA synthetase-like"/>
    <property type="match status" value="1"/>
</dbReference>
<feature type="domain" description="AMP-dependent synthetase/ligase" evidence="1">
    <location>
        <begin position="10"/>
        <end position="380"/>
    </location>
</feature>
<accession>A0A512C0S3</accession>
<dbReference type="AlphaFoldDB" id="A0A512C0S3"/>
<dbReference type="InterPro" id="IPR010071">
    <property type="entry name" value="AA_adenyl_dom"/>
</dbReference>
<dbReference type="Proteomes" id="UP000321085">
    <property type="component" value="Unassembled WGS sequence"/>
</dbReference>
<evidence type="ECO:0000313" key="4">
    <source>
        <dbReference type="Proteomes" id="UP000321085"/>
    </source>
</evidence>
<evidence type="ECO:0000259" key="1">
    <source>
        <dbReference type="Pfam" id="PF00501"/>
    </source>
</evidence>
<dbReference type="NCBIfam" id="TIGR01733">
    <property type="entry name" value="AA-adenyl-dom"/>
    <property type="match status" value="1"/>
</dbReference>
<proteinExistence type="predicted"/>
<dbReference type="InterPro" id="IPR045851">
    <property type="entry name" value="AMP-bd_C_sf"/>
</dbReference>
<gene>
    <name evidence="3" type="ORF">MAE02_55120</name>
</gene>
<dbReference type="GO" id="GO:0044550">
    <property type="term" value="P:secondary metabolite biosynthetic process"/>
    <property type="evidence" value="ECO:0007669"/>
    <property type="project" value="TreeGrafter"/>
</dbReference>
<dbReference type="Gene3D" id="3.40.50.12780">
    <property type="entry name" value="N-terminal domain of ligase-like"/>
    <property type="match status" value="1"/>
</dbReference>
<dbReference type="Pfam" id="PF00501">
    <property type="entry name" value="AMP-binding"/>
    <property type="match status" value="1"/>
</dbReference>
<dbReference type="GO" id="GO:0031177">
    <property type="term" value="F:phosphopantetheine binding"/>
    <property type="evidence" value="ECO:0007669"/>
    <property type="project" value="TreeGrafter"/>
</dbReference>
<dbReference type="GO" id="GO:0005737">
    <property type="term" value="C:cytoplasm"/>
    <property type="evidence" value="ECO:0007669"/>
    <property type="project" value="TreeGrafter"/>
</dbReference>
<keyword evidence="3" id="KW-0436">Ligase</keyword>
<dbReference type="Pfam" id="PF13193">
    <property type="entry name" value="AMP-binding_C"/>
    <property type="match status" value="1"/>
</dbReference>
<dbReference type="InterPro" id="IPR000873">
    <property type="entry name" value="AMP-dep_synth/lig_dom"/>
</dbReference>
<evidence type="ECO:0000313" key="3">
    <source>
        <dbReference type="EMBL" id="GEO17816.1"/>
    </source>
</evidence>
<reference evidence="3 4" key="1">
    <citation type="submission" date="2019-07" db="EMBL/GenBank/DDBJ databases">
        <title>Whole genome shotgun sequence of Microvirga aerophila NBRC 106136.</title>
        <authorList>
            <person name="Hosoyama A."/>
            <person name="Uohara A."/>
            <person name="Ohji S."/>
            <person name="Ichikawa N."/>
        </authorList>
    </citation>
    <scope>NUCLEOTIDE SEQUENCE [LARGE SCALE GENOMIC DNA]</scope>
    <source>
        <strain evidence="3 4">NBRC 106136</strain>
    </source>
</reference>
<dbReference type="PROSITE" id="PS00455">
    <property type="entry name" value="AMP_BINDING"/>
    <property type="match status" value="1"/>
</dbReference>
<dbReference type="InterPro" id="IPR025110">
    <property type="entry name" value="AMP-bd_C"/>
</dbReference>
<evidence type="ECO:0000259" key="2">
    <source>
        <dbReference type="Pfam" id="PF13193"/>
    </source>
</evidence>
<dbReference type="GO" id="GO:0016874">
    <property type="term" value="F:ligase activity"/>
    <property type="evidence" value="ECO:0007669"/>
    <property type="project" value="UniProtKB-KW"/>
</dbReference>
<dbReference type="PANTHER" id="PTHR45527:SF1">
    <property type="entry name" value="FATTY ACID SYNTHASE"/>
    <property type="match status" value="1"/>
</dbReference>
<protein>
    <submittedName>
        <fullName evidence="3">D-alanine--poly(Phosphoribitol) ligase</fullName>
    </submittedName>
</protein>
<dbReference type="Gene3D" id="3.30.300.30">
    <property type="match status" value="1"/>
</dbReference>
<organism evidence="3 4">
    <name type="scientific">Microvirga aerophila</name>
    <dbReference type="NCBI Taxonomy" id="670291"/>
    <lineage>
        <taxon>Bacteria</taxon>
        <taxon>Pseudomonadati</taxon>
        <taxon>Pseudomonadota</taxon>
        <taxon>Alphaproteobacteria</taxon>
        <taxon>Hyphomicrobiales</taxon>
        <taxon>Methylobacteriaceae</taxon>
        <taxon>Microvirga</taxon>
    </lineage>
</organism>
<dbReference type="PANTHER" id="PTHR45527">
    <property type="entry name" value="NONRIBOSOMAL PEPTIDE SYNTHETASE"/>
    <property type="match status" value="1"/>
</dbReference>
<dbReference type="RefSeq" id="WP_114188985.1">
    <property type="nucleotide sequence ID" value="NZ_BJYU01000127.1"/>
</dbReference>
<dbReference type="OrthoDB" id="9803968at2"/>
<dbReference type="EMBL" id="BJYU01000127">
    <property type="protein sequence ID" value="GEO17816.1"/>
    <property type="molecule type" value="Genomic_DNA"/>
</dbReference>
<dbReference type="GO" id="GO:0043041">
    <property type="term" value="P:amino acid activation for nonribosomal peptide biosynthetic process"/>
    <property type="evidence" value="ECO:0007669"/>
    <property type="project" value="TreeGrafter"/>
</dbReference>
<dbReference type="InterPro" id="IPR042099">
    <property type="entry name" value="ANL_N_sf"/>
</dbReference>
<dbReference type="CDD" id="cd05930">
    <property type="entry name" value="A_NRPS"/>
    <property type="match status" value="1"/>
</dbReference>